<dbReference type="Proteomes" id="UP000184363">
    <property type="component" value="Unassembled WGS sequence"/>
</dbReference>
<dbReference type="AlphaFoldDB" id="A0A1M6WHB9"/>
<name>A0A1M6WHB9_PSETH</name>
<dbReference type="EMBL" id="FRAP01000014">
    <property type="protein sequence ID" value="SHK93014.1"/>
    <property type="molecule type" value="Genomic_DNA"/>
</dbReference>
<reference evidence="2 3" key="1">
    <citation type="submission" date="2016-11" db="EMBL/GenBank/DDBJ databases">
        <authorList>
            <person name="Jaros S."/>
            <person name="Januszkiewicz K."/>
            <person name="Wedrychowicz H."/>
        </authorList>
    </citation>
    <scope>NUCLEOTIDE SEQUENCE [LARGE SCALE GENOMIC DNA]</scope>
    <source>
        <strain evidence="2 3">DSM 43832</strain>
    </source>
</reference>
<keyword evidence="3" id="KW-1185">Reference proteome</keyword>
<gene>
    <name evidence="2" type="ORF">SAMN05443637_114171</name>
</gene>
<evidence type="ECO:0000313" key="3">
    <source>
        <dbReference type="Proteomes" id="UP000184363"/>
    </source>
</evidence>
<feature type="compositionally biased region" description="Polar residues" evidence="1">
    <location>
        <begin position="40"/>
        <end position="56"/>
    </location>
</feature>
<evidence type="ECO:0000313" key="2">
    <source>
        <dbReference type="EMBL" id="SHK93014.1"/>
    </source>
</evidence>
<evidence type="ECO:0000256" key="1">
    <source>
        <dbReference type="SAM" id="MobiDB-lite"/>
    </source>
</evidence>
<accession>A0A1M6WHB9</accession>
<feature type="compositionally biased region" description="Basic and acidic residues" evidence="1">
    <location>
        <begin position="1"/>
        <end position="22"/>
    </location>
</feature>
<feature type="compositionally biased region" description="Low complexity" evidence="1">
    <location>
        <begin position="76"/>
        <end position="90"/>
    </location>
</feature>
<feature type="region of interest" description="Disordered" evidence="1">
    <location>
        <begin position="1"/>
        <end position="137"/>
    </location>
</feature>
<proteinExistence type="predicted"/>
<sequence length="137" mass="14283">MDPPERLRRMDPHVDGREDVRLRSPGALDDEGGDVPSPRCSRSTVTQCHSLASGSPDTGRAQGAPPRVDDPPRDGALTAARATRSAARAAPGESASSPRICRSAVTLPRRHASNDAAGATASHALGMWRATSPSAKL</sequence>
<organism evidence="2 3">
    <name type="scientific">Pseudonocardia thermophila</name>
    <dbReference type="NCBI Taxonomy" id="1848"/>
    <lineage>
        <taxon>Bacteria</taxon>
        <taxon>Bacillati</taxon>
        <taxon>Actinomycetota</taxon>
        <taxon>Actinomycetes</taxon>
        <taxon>Pseudonocardiales</taxon>
        <taxon>Pseudonocardiaceae</taxon>
        <taxon>Pseudonocardia</taxon>
    </lineage>
</organism>
<protein>
    <submittedName>
        <fullName evidence="2">Uncharacterized protein</fullName>
    </submittedName>
</protein>